<sequence>MKDSKQVSLECQHHQFSGLYYAETLYKTKYRMTDESSSVEFHTK</sequence>
<proteinExistence type="predicted"/>
<organism evidence="1 2">
    <name type="scientific">Coffea canephora</name>
    <name type="common">Robusta coffee</name>
    <dbReference type="NCBI Taxonomy" id="49390"/>
    <lineage>
        <taxon>Eukaryota</taxon>
        <taxon>Viridiplantae</taxon>
        <taxon>Streptophyta</taxon>
        <taxon>Embryophyta</taxon>
        <taxon>Tracheophyta</taxon>
        <taxon>Spermatophyta</taxon>
        <taxon>Magnoliopsida</taxon>
        <taxon>eudicotyledons</taxon>
        <taxon>Gunneridae</taxon>
        <taxon>Pentapetalae</taxon>
        <taxon>asterids</taxon>
        <taxon>lamiids</taxon>
        <taxon>Gentianales</taxon>
        <taxon>Rubiaceae</taxon>
        <taxon>Ixoroideae</taxon>
        <taxon>Gardenieae complex</taxon>
        <taxon>Bertiereae - Coffeeae clade</taxon>
        <taxon>Coffeeae</taxon>
        <taxon>Coffea</taxon>
    </lineage>
</organism>
<gene>
    <name evidence="1" type="ORF">GSCOC_T00032473001</name>
</gene>
<dbReference type="Proteomes" id="UP000295252">
    <property type="component" value="Chromosome III"/>
</dbReference>
<evidence type="ECO:0000313" key="1">
    <source>
        <dbReference type="EMBL" id="CDP00512.1"/>
    </source>
</evidence>
<dbReference type="AlphaFoldDB" id="A0A068TWS3"/>
<dbReference type="EMBL" id="HG739089">
    <property type="protein sequence ID" value="CDP00512.1"/>
    <property type="molecule type" value="Genomic_DNA"/>
</dbReference>
<reference evidence="2" key="1">
    <citation type="journal article" date="2014" name="Science">
        <title>The coffee genome provides insight into the convergent evolution of caffeine biosynthesis.</title>
        <authorList>
            <person name="Denoeud F."/>
            <person name="Carretero-Paulet L."/>
            <person name="Dereeper A."/>
            <person name="Droc G."/>
            <person name="Guyot R."/>
            <person name="Pietrella M."/>
            <person name="Zheng C."/>
            <person name="Alberti A."/>
            <person name="Anthony F."/>
            <person name="Aprea G."/>
            <person name="Aury J.M."/>
            <person name="Bento P."/>
            <person name="Bernard M."/>
            <person name="Bocs S."/>
            <person name="Campa C."/>
            <person name="Cenci A."/>
            <person name="Combes M.C."/>
            <person name="Crouzillat D."/>
            <person name="Da Silva C."/>
            <person name="Daddiego L."/>
            <person name="De Bellis F."/>
            <person name="Dussert S."/>
            <person name="Garsmeur O."/>
            <person name="Gayraud T."/>
            <person name="Guignon V."/>
            <person name="Jahn K."/>
            <person name="Jamilloux V."/>
            <person name="Joet T."/>
            <person name="Labadie K."/>
            <person name="Lan T."/>
            <person name="Leclercq J."/>
            <person name="Lepelley M."/>
            <person name="Leroy T."/>
            <person name="Li L.T."/>
            <person name="Librado P."/>
            <person name="Lopez L."/>
            <person name="Munoz A."/>
            <person name="Noel B."/>
            <person name="Pallavicini A."/>
            <person name="Perrotta G."/>
            <person name="Poncet V."/>
            <person name="Pot D."/>
            <person name="Priyono X."/>
            <person name="Rigoreau M."/>
            <person name="Rouard M."/>
            <person name="Rozas J."/>
            <person name="Tranchant-Dubreuil C."/>
            <person name="VanBuren R."/>
            <person name="Zhang Q."/>
            <person name="Andrade A.C."/>
            <person name="Argout X."/>
            <person name="Bertrand B."/>
            <person name="de Kochko A."/>
            <person name="Graziosi G."/>
            <person name="Henry R.J."/>
            <person name="Jayarama X."/>
            <person name="Ming R."/>
            <person name="Nagai C."/>
            <person name="Rounsley S."/>
            <person name="Sankoff D."/>
            <person name="Giuliano G."/>
            <person name="Albert V.A."/>
            <person name="Wincker P."/>
            <person name="Lashermes P."/>
        </authorList>
    </citation>
    <scope>NUCLEOTIDE SEQUENCE [LARGE SCALE GENOMIC DNA]</scope>
    <source>
        <strain evidence="2">cv. DH200-94</strain>
    </source>
</reference>
<accession>A0A068TWS3</accession>
<evidence type="ECO:0000313" key="2">
    <source>
        <dbReference type="Proteomes" id="UP000295252"/>
    </source>
</evidence>
<protein>
    <submittedName>
        <fullName evidence="1">Uncharacterized protein</fullName>
    </submittedName>
</protein>
<dbReference type="Gramene" id="CDP00512">
    <property type="protein sequence ID" value="CDP00512"/>
    <property type="gene ID" value="GSCOC_T00032473001"/>
</dbReference>
<name>A0A068TWS3_COFCA</name>
<dbReference type="InParanoid" id="A0A068TWS3"/>
<keyword evidence="2" id="KW-1185">Reference proteome</keyword>